<name>A0A173YBJ0_9CLOT</name>
<dbReference type="OrthoDB" id="1934339at2"/>
<keyword evidence="1" id="KW-0175">Coiled coil</keyword>
<evidence type="ECO:0000313" key="5">
    <source>
        <dbReference type="Proteomes" id="UP000095558"/>
    </source>
</evidence>
<evidence type="ECO:0000256" key="3">
    <source>
        <dbReference type="SAM" id="SignalP"/>
    </source>
</evidence>
<dbReference type="AlphaFoldDB" id="A0A173YBJ0"/>
<gene>
    <name evidence="4" type="ORF">ERS852470_00311</name>
</gene>
<feature type="compositionally biased region" description="Low complexity" evidence="2">
    <location>
        <begin position="28"/>
        <end position="39"/>
    </location>
</feature>
<dbReference type="PROSITE" id="PS51257">
    <property type="entry name" value="PROKAR_LIPOPROTEIN"/>
    <property type="match status" value="1"/>
</dbReference>
<accession>A0A173YBJ0</accession>
<evidence type="ECO:0000313" key="4">
    <source>
        <dbReference type="EMBL" id="CUN60577.1"/>
    </source>
</evidence>
<evidence type="ECO:0000256" key="1">
    <source>
        <dbReference type="SAM" id="Coils"/>
    </source>
</evidence>
<feature type="region of interest" description="Disordered" evidence="2">
    <location>
        <begin position="28"/>
        <end position="47"/>
    </location>
</feature>
<reference evidence="4 5" key="1">
    <citation type="submission" date="2015-09" db="EMBL/GenBank/DDBJ databases">
        <authorList>
            <consortium name="Pathogen Informatics"/>
        </authorList>
    </citation>
    <scope>NUCLEOTIDE SEQUENCE [LARGE SCALE GENOMIC DNA]</scope>
    <source>
        <strain evidence="4 5">2789STDY5834855</strain>
    </source>
</reference>
<feature type="chain" id="PRO_5038816008" evidence="3">
    <location>
        <begin position="24"/>
        <end position="193"/>
    </location>
</feature>
<dbReference type="Proteomes" id="UP000095558">
    <property type="component" value="Unassembled WGS sequence"/>
</dbReference>
<feature type="coiled-coil region" evidence="1">
    <location>
        <begin position="89"/>
        <end position="127"/>
    </location>
</feature>
<evidence type="ECO:0000256" key="2">
    <source>
        <dbReference type="SAM" id="MobiDB-lite"/>
    </source>
</evidence>
<organism evidence="4 5">
    <name type="scientific">Clostridium disporicum</name>
    <dbReference type="NCBI Taxonomy" id="84024"/>
    <lineage>
        <taxon>Bacteria</taxon>
        <taxon>Bacillati</taxon>
        <taxon>Bacillota</taxon>
        <taxon>Clostridia</taxon>
        <taxon>Eubacteriales</taxon>
        <taxon>Clostridiaceae</taxon>
        <taxon>Clostridium</taxon>
    </lineage>
</organism>
<dbReference type="RefSeq" id="WP_055275087.1">
    <property type="nucleotide sequence ID" value="NZ_CYZV01000002.1"/>
</dbReference>
<dbReference type="EMBL" id="CYZV01000002">
    <property type="protein sequence ID" value="CUN60577.1"/>
    <property type="molecule type" value="Genomic_DNA"/>
</dbReference>
<sequence>MKKKFKALSLVLLSLLIFGLVGCGSNNNTTNNANNTTNNTDKKNPPTNQEYYDYLTERYNHYFNDNTLDTTYDIYVDDFTYDNTYDEFITAYNVSYDQLKNNLEAFKNDLKNNVVKGNDEVDKYNEEVITAADKAIIAVDDYTGTFVEKTKDYATLSKDEVVKGLRSLTLDAHNARLDLKNMIDNAKDKLGIK</sequence>
<keyword evidence="3" id="KW-0732">Signal</keyword>
<proteinExistence type="predicted"/>
<feature type="signal peptide" evidence="3">
    <location>
        <begin position="1"/>
        <end position="23"/>
    </location>
</feature>
<protein>
    <submittedName>
        <fullName evidence="4">Lioprotein</fullName>
    </submittedName>
</protein>